<accession>A0ACB9S1J7</accession>
<proteinExistence type="predicted"/>
<dbReference type="EMBL" id="CM042881">
    <property type="protein sequence ID" value="KAI4385004.1"/>
    <property type="molecule type" value="Genomic_DNA"/>
</dbReference>
<gene>
    <name evidence="1" type="ORF">MLD38_003080</name>
</gene>
<evidence type="ECO:0000313" key="1">
    <source>
        <dbReference type="EMBL" id="KAI4385004.1"/>
    </source>
</evidence>
<name>A0ACB9S1J7_9MYRT</name>
<sequence>MILSWSSSEPVVVTCKNQAGIHCIHPQFSGGHRTLMLSPFLASFSDLFSGFSQLREVSSASQRRVFSGSDFGE</sequence>
<keyword evidence="2" id="KW-1185">Reference proteome</keyword>
<protein>
    <submittedName>
        <fullName evidence="1">Uncharacterized protein</fullName>
    </submittedName>
</protein>
<evidence type="ECO:0000313" key="2">
    <source>
        <dbReference type="Proteomes" id="UP001057402"/>
    </source>
</evidence>
<reference evidence="2" key="1">
    <citation type="journal article" date="2023" name="Front. Plant Sci.">
        <title>Chromosomal-level genome assembly of Melastoma candidum provides insights into trichome evolution.</title>
        <authorList>
            <person name="Zhong Y."/>
            <person name="Wu W."/>
            <person name="Sun C."/>
            <person name="Zou P."/>
            <person name="Liu Y."/>
            <person name="Dai S."/>
            <person name="Zhou R."/>
        </authorList>
    </citation>
    <scope>NUCLEOTIDE SEQUENCE [LARGE SCALE GENOMIC DNA]</scope>
</reference>
<organism evidence="1 2">
    <name type="scientific">Melastoma candidum</name>
    <dbReference type="NCBI Taxonomy" id="119954"/>
    <lineage>
        <taxon>Eukaryota</taxon>
        <taxon>Viridiplantae</taxon>
        <taxon>Streptophyta</taxon>
        <taxon>Embryophyta</taxon>
        <taxon>Tracheophyta</taxon>
        <taxon>Spermatophyta</taxon>
        <taxon>Magnoliopsida</taxon>
        <taxon>eudicotyledons</taxon>
        <taxon>Gunneridae</taxon>
        <taxon>Pentapetalae</taxon>
        <taxon>rosids</taxon>
        <taxon>malvids</taxon>
        <taxon>Myrtales</taxon>
        <taxon>Melastomataceae</taxon>
        <taxon>Melastomatoideae</taxon>
        <taxon>Melastomateae</taxon>
        <taxon>Melastoma</taxon>
    </lineage>
</organism>
<comment type="caution">
    <text evidence="1">The sequence shown here is derived from an EMBL/GenBank/DDBJ whole genome shotgun (WGS) entry which is preliminary data.</text>
</comment>
<dbReference type="Proteomes" id="UP001057402">
    <property type="component" value="Chromosome 2"/>
</dbReference>